<feature type="region of interest" description="Disordered" evidence="6">
    <location>
        <begin position="480"/>
        <end position="506"/>
    </location>
</feature>
<dbReference type="InterPro" id="IPR045135">
    <property type="entry name" value="Rpn7_N"/>
</dbReference>
<dbReference type="PANTHER" id="PTHR14145">
    <property type="entry name" value="26S PROTESOME SUBUNIT 6"/>
    <property type="match status" value="1"/>
</dbReference>
<evidence type="ECO:0000313" key="9">
    <source>
        <dbReference type="Proteomes" id="UP000800092"/>
    </source>
</evidence>
<dbReference type="EMBL" id="ML991837">
    <property type="protein sequence ID" value="KAF2230692.1"/>
    <property type="molecule type" value="Genomic_DNA"/>
</dbReference>
<name>A0A6A6GY95_VIRVR</name>
<evidence type="ECO:0000256" key="1">
    <source>
        <dbReference type="ARBA" id="ARBA00004123"/>
    </source>
</evidence>
<keyword evidence="4" id="KW-0736">Signalosome</keyword>
<feature type="domain" description="26S proteasome regulatory subunit Rpn7 N-terminal" evidence="7">
    <location>
        <begin position="94"/>
        <end position="288"/>
    </location>
</feature>
<dbReference type="GO" id="GO:0005737">
    <property type="term" value="C:cytoplasm"/>
    <property type="evidence" value="ECO:0007669"/>
    <property type="project" value="UniProtKB-SubCell"/>
</dbReference>
<keyword evidence="3" id="KW-0963">Cytoplasm</keyword>
<dbReference type="GO" id="GO:0008180">
    <property type="term" value="C:COP9 signalosome"/>
    <property type="evidence" value="ECO:0007669"/>
    <property type="project" value="UniProtKB-KW"/>
</dbReference>
<accession>A0A6A6GY95</accession>
<comment type="subcellular location">
    <subcellularLocation>
        <location evidence="2">Cytoplasm</location>
    </subcellularLocation>
    <subcellularLocation>
        <location evidence="1">Nucleus</location>
    </subcellularLocation>
</comment>
<evidence type="ECO:0000259" key="7">
    <source>
        <dbReference type="Pfam" id="PF10602"/>
    </source>
</evidence>
<feature type="region of interest" description="Disordered" evidence="6">
    <location>
        <begin position="382"/>
        <end position="402"/>
    </location>
</feature>
<reference evidence="8" key="1">
    <citation type="journal article" date="2020" name="Stud. Mycol.">
        <title>101 Dothideomycetes genomes: a test case for predicting lifestyles and emergence of pathogens.</title>
        <authorList>
            <person name="Haridas S."/>
            <person name="Albert R."/>
            <person name="Binder M."/>
            <person name="Bloem J."/>
            <person name="Labutti K."/>
            <person name="Salamov A."/>
            <person name="Andreopoulos B."/>
            <person name="Baker S."/>
            <person name="Barry K."/>
            <person name="Bills G."/>
            <person name="Bluhm B."/>
            <person name="Cannon C."/>
            <person name="Castanera R."/>
            <person name="Culley D."/>
            <person name="Daum C."/>
            <person name="Ezra D."/>
            <person name="Gonzalez J."/>
            <person name="Henrissat B."/>
            <person name="Kuo A."/>
            <person name="Liang C."/>
            <person name="Lipzen A."/>
            <person name="Lutzoni F."/>
            <person name="Magnuson J."/>
            <person name="Mondo S."/>
            <person name="Nolan M."/>
            <person name="Ohm R."/>
            <person name="Pangilinan J."/>
            <person name="Park H.-J."/>
            <person name="Ramirez L."/>
            <person name="Alfaro M."/>
            <person name="Sun H."/>
            <person name="Tritt A."/>
            <person name="Yoshinaga Y."/>
            <person name="Zwiers L.-H."/>
            <person name="Turgeon B."/>
            <person name="Goodwin S."/>
            <person name="Spatafora J."/>
            <person name="Crous P."/>
            <person name="Grigoriev I."/>
        </authorList>
    </citation>
    <scope>NUCLEOTIDE SEQUENCE</scope>
    <source>
        <strain evidence="8">Tuck. ex Michener</strain>
    </source>
</reference>
<evidence type="ECO:0000256" key="3">
    <source>
        <dbReference type="ARBA" id="ARBA00022490"/>
    </source>
</evidence>
<evidence type="ECO:0000256" key="2">
    <source>
        <dbReference type="ARBA" id="ARBA00004496"/>
    </source>
</evidence>
<dbReference type="InterPro" id="IPR019585">
    <property type="entry name" value="Rpn7/CSN1"/>
</dbReference>
<evidence type="ECO:0000256" key="6">
    <source>
        <dbReference type="SAM" id="MobiDB-lite"/>
    </source>
</evidence>
<dbReference type="OrthoDB" id="422427at2759"/>
<dbReference type="Pfam" id="PF10602">
    <property type="entry name" value="RPN7"/>
    <property type="match status" value="1"/>
</dbReference>
<proteinExistence type="predicted"/>
<dbReference type="Gene3D" id="1.25.40.570">
    <property type="match status" value="1"/>
</dbReference>
<feature type="compositionally biased region" description="Gly residues" evidence="6">
    <location>
        <begin position="486"/>
        <end position="506"/>
    </location>
</feature>
<organism evidence="8 9">
    <name type="scientific">Viridothelium virens</name>
    <name type="common">Speckled blister lichen</name>
    <name type="synonym">Trypethelium virens</name>
    <dbReference type="NCBI Taxonomy" id="1048519"/>
    <lineage>
        <taxon>Eukaryota</taxon>
        <taxon>Fungi</taxon>
        <taxon>Dikarya</taxon>
        <taxon>Ascomycota</taxon>
        <taxon>Pezizomycotina</taxon>
        <taxon>Dothideomycetes</taxon>
        <taxon>Dothideomycetes incertae sedis</taxon>
        <taxon>Trypetheliales</taxon>
        <taxon>Trypetheliaceae</taxon>
        <taxon>Viridothelium</taxon>
    </lineage>
</organism>
<sequence>MMALQAFFDRSAQAGKVVVRDPPKFDLESYIANYDGRTRIDRLLVIGTSCPPLAVEALRAAVREAKQGKDVDLYLNTCQALFAISPDDPLAKADMTWADTRTKQIKAEGDRLEAELKGYKNNLIKESIRMGSEDLGNFAYSTGDFASAAKAYTRMRDYATLPKHIAEMTLHQTLVALAQHQWMPAASHLTKLRTLHPSLAPADKPKFDHVGYALAGLAELAGRNYRDAAMLFLRADPQVFTAAAGQPGSAGEPVAGVVWPRAVLTPNDVAVYGGLSALASMSRAELQARVLDSSMFRSFLELEPHVRRAMAFFVNAKYAQCLSTLEAYRGDWLLDVYLQPLVGEIFAMVRQKCIVQYFEAFSCVSLDEMARQFPPTVLAPSAVKTPATSTKTSAKDSATADSTPVLEIRSELRALIESGILPARLDIPNNNLVSPPSNPRREVLLSALEDAEEYERTLRLRLSKINMVAAGLEIQAPNDEGRGRVGGDGVVGGLRGGKGTRGGRWA</sequence>
<evidence type="ECO:0000256" key="5">
    <source>
        <dbReference type="ARBA" id="ARBA00023242"/>
    </source>
</evidence>
<dbReference type="PANTHER" id="PTHR14145:SF2">
    <property type="entry name" value="COP9 SIGNALOSOME COMPLEX SUBUNIT 1"/>
    <property type="match status" value="1"/>
</dbReference>
<keyword evidence="5" id="KW-0539">Nucleus</keyword>
<dbReference type="AlphaFoldDB" id="A0A6A6GY95"/>
<protein>
    <submittedName>
        <fullName evidence="8">COP9 signalosome-like protein complex subunit 1</fullName>
    </submittedName>
</protein>
<evidence type="ECO:0000313" key="8">
    <source>
        <dbReference type="EMBL" id="KAF2230692.1"/>
    </source>
</evidence>
<evidence type="ECO:0000256" key="4">
    <source>
        <dbReference type="ARBA" id="ARBA00022790"/>
    </source>
</evidence>
<keyword evidence="9" id="KW-1185">Reference proteome</keyword>
<dbReference type="Proteomes" id="UP000800092">
    <property type="component" value="Unassembled WGS sequence"/>
</dbReference>
<gene>
    <name evidence="8" type="ORF">EV356DRAFT_508306</name>
</gene>